<keyword evidence="3" id="KW-0720">Serine protease</keyword>
<dbReference type="Proteomes" id="UP000011205">
    <property type="component" value="Unassembled WGS sequence"/>
</dbReference>
<feature type="domain" description="P/Homo B" evidence="4">
    <location>
        <begin position="58"/>
        <end position="193"/>
    </location>
</feature>
<dbReference type="InterPro" id="IPR036852">
    <property type="entry name" value="Peptidase_S8/S53_dom_sf"/>
</dbReference>
<proteinExistence type="predicted"/>
<gene>
    <name evidence="5" type="ORF">STVIR_5359</name>
</gene>
<dbReference type="Gene3D" id="3.40.50.200">
    <property type="entry name" value="Peptidase S8/S53 domain"/>
    <property type="match status" value="1"/>
</dbReference>
<dbReference type="Pfam" id="PF01483">
    <property type="entry name" value="P_proprotein"/>
    <property type="match status" value="3"/>
</dbReference>
<protein>
    <submittedName>
        <fullName evidence="5">Putative subtilisin-like serine protease</fullName>
    </submittedName>
</protein>
<comment type="caution">
    <text evidence="5">The sequence shown here is derived from an EMBL/GenBank/DDBJ whole genome shotgun (WGS) entry which is preliminary data.</text>
</comment>
<evidence type="ECO:0000256" key="1">
    <source>
        <dbReference type="ARBA" id="ARBA00022670"/>
    </source>
</evidence>
<dbReference type="AlphaFoldDB" id="L8PEC5"/>
<dbReference type="GO" id="GO:0016020">
    <property type="term" value="C:membrane"/>
    <property type="evidence" value="ECO:0007669"/>
    <property type="project" value="TreeGrafter"/>
</dbReference>
<evidence type="ECO:0000313" key="6">
    <source>
        <dbReference type="Proteomes" id="UP000011205"/>
    </source>
</evidence>
<dbReference type="PANTHER" id="PTHR42884">
    <property type="entry name" value="PROPROTEIN CONVERTASE SUBTILISIN/KEXIN-RELATED"/>
    <property type="match status" value="1"/>
</dbReference>
<evidence type="ECO:0000313" key="5">
    <source>
        <dbReference type="EMBL" id="ELS53682.1"/>
    </source>
</evidence>
<evidence type="ECO:0000256" key="2">
    <source>
        <dbReference type="ARBA" id="ARBA00022801"/>
    </source>
</evidence>
<name>L8PEC5_STRVR</name>
<reference evidence="5 6" key="1">
    <citation type="journal article" date="2013" name="Genome Announc.">
        <title>Draft Genome Sequence of Streptomyces viridochromogenes Strain Tu57, Producer of Avilamycin.</title>
        <authorList>
            <person name="Gruning B.A."/>
            <person name="Erxleben A."/>
            <person name="Hahnlein A."/>
            <person name="Gunther S."/>
        </authorList>
    </citation>
    <scope>NUCLEOTIDE SEQUENCE [LARGE SCALE GENOMIC DNA]</scope>
    <source>
        <strain evidence="5 6">Tue57</strain>
    </source>
</reference>
<dbReference type="GO" id="GO:0004252">
    <property type="term" value="F:serine-type endopeptidase activity"/>
    <property type="evidence" value="ECO:0007669"/>
    <property type="project" value="InterPro"/>
</dbReference>
<dbReference type="PATRIC" id="fig|1160705.3.peg.5302"/>
<feature type="domain" description="P/Homo B" evidence="4">
    <location>
        <begin position="286"/>
        <end position="409"/>
    </location>
</feature>
<dbReference type="EMBL" id="AMLP01000161">
    <property type="protein sequence ID" value="ELS53682.1"/>
    <property type="molecule type" value="Genomic_DNA"/>
</dbReference>
<keyword evidence="2" id="KW-0378">Hydrolase</keyword>
<dbReference type="PANTHER" id="PTHR42884:SF14">
    <property type="entry name" value="NEUROENDOCRINE CONVERTASE 1"/>
    <property type="match status" value="1"/>
</dbReference>
<evidence type="ECO:0000256" key="3">
    <source>
        <dbReference type="ARBA" id="ARBA00022825"/>
    </source>
</evidence>
<sequence length="409" mass="43153">MAAPHVTGALATLRQTYPTEGIESLVSLLATSGTRITDEAGVSIPRIDVGKAVGAIEPKPEADKKPRAFQVDNDKDIAIPDAPGAAVTSPVTVAEYPGNAPKNLKAFVNIAHPYRGDVKLELVSPAGTTHLLKSPSTADGADDIIAEFTVDASASPANGEWRLRMTDTDDGDAGTLTTWSLIFPTPFEMTSSQAIPDSGTLTSTIGVSDIDGTAAGPLQVFTHLTHTRIGDLRLVLTSPDGRSYPLKPYGSEAGGTLQTTYGVDATDAVANGTWTLRITDSATGSTGVLKGWSLGFPSYENQTVKAVPDKNYTEIWTKTSGLSGVGSAKLQVYVHVEHEFLADLKIHLLAPDGSMHLLKDNGSPGRAGTLKKVYTVDATDLPVNGWWKLRVDDVGIGDTGTVNNFVVRF</sequence>
<dbReference type="PROSITE" id="PS51829">
    <property type="entry name" value="P_HOMO_B"/>
    <property type="match status" value="2"/>
</dbReference>
<dbReference type="InterPro" id="IPR008979">
    <property type="entry name" value="Galactose-bd-like_sf"/>
</dbReference>
<dbReference type="SUPFAM" id="SSF52743">
    <property type="entry name" value="Subtilisin-like"/>
    <property type="match status" value="1"/>
</dbReference>
<organism evidence="5 6">
    <name type="scientific">Streptomyces viridochromogenes Tue57</name>
    <dbReference type="NCBI Taxonomy" id="1160705"/>
    <lineage>
        <taxon>Bacteria</taxon>
        <taxon>Bacillati</taxon>
        <taxon>Actinomycetota</taxon>
        <taxon>Actinomycetes</taxon>
        <taxon>Kitasatosporales</taxon>
        <taxon>Streptomycetaceae</taxon>
        <taxon>Streptomyces</taxon>
    </lineage>
</organism>
<keyword evidence="1 5" id="KW-0645">Protease</keyword>
<dbReference type="InterPro" id="IPR002884">
    <property type="entry name" value="P_dom"/>
</dbReference>
<dbReference type="Gene3D" id="2.60.120.260">
    <property type="entry name" value="Galactose-binding domain-like"/>
    <property type="match status" value="3"/>
</dbReference>
<accession>L8PEC5</accession>
<evidence type="ECO:0000259" key="4">
    <source>
        <dbReference type="PROSITE" id="PS51829"/>
    </source>
</evidence>
<dbReference type="SUPFAM" id="SSF49785">
    <property type="entry name" value="Galactose-binding domain-like"/>
    <property type="match status" value="3"/>
</dbReference>
<dbReference type="GO" id="GO:0016485">
    <property type="term" value="P:protein processing"/>
    <property type="evidence" value="ECO:0007669"/>
    <property type="project" value="TreeGrafter"/>
</dbReference>